<comment type="caution">
    <text evidence="2">The sequence shown here is derived from an EMBL/GenBank/DDBJ whole genome shotgun (WGS) entry which is preliminary data.</text>
</comment>
<name>A0A8H6DZ98_COCSA</name>
<evidence type="ECO:0000313" key="2">
    <source>
        <dbReference type="EMBL" id="KAF5853469.1"/>
    </source>
</evidence>
<dbReference type="EMBL" id="WNKQ01000002">
    <property type="protein sequence ID" value="KAF5853469.1"/>
    <property type="molecule type" value="Genomic_DNA"/>
</dbReference>
<organism evidence="2 3">
    <name type="scientific">Cochliobolus sativus</name>
    <name type="common">Common root rot and spot blotch fungus</name>
    <name type="synonym">Bipolaris sorokiniana</name>
    <dbReference type="NCBI Taxonomy" id="45130"/>
    <lineage>
        <taxon>Eukaryota</taxon>
        <taxon>Fungi</taxon>
        <taxon>Dikarya</taxon>
        <taxon>Ascomycota</taxon>
        <taxon>Pezizomycotina</taxon>
        <taxon>Dothideomycetes</taxon>
        <taxon>Pleosporomycetidae</taxon>
        <taxon>Pleosporales</taxon>
        <taxon>Pleosporineae</taxon>
        <taxon>Pleosporaceae</taxon>
        <taxon>Bipolaris</taxon>
    </lineage>
</organism>
<feature type="region of interest" description="Disordered" evidence="1">
    <location>
        <begin position="1"/>
        <end position="46"/>
    </location>
</feature>
<dbReference type="AlphaFoldDB" id="A0A8H6DZ98"/>
<proteinExistence type="predicted"/>
<evidence type="ECO:0000256" key="1">
    <source>
        <dbReference type="SAM" id="MobiDB-lite"/>
    </source>
</evidence>
<gene>
    <name evidence="2" type="ORF">GGP41_002004</name>
</gene>
<dbReference type="Proteomes" id="UP000624244">
    <property type="component" value="Unassembled WGS sequence"/>
</dbReference>
<accession>A0A8H6DZ98</accession>
<sequence length="70" mass="7107">MTIEVGQRNTPRCPIAPTHVPPPPGSQAFSPMSAHGKTVESSCGGSTHVQAKGVTLVLAGKGQVCRLSGV</sequence>
<protein>
    <submittedName>
        <fullName evidence="2">Uncharacterized protein</fullName>
    </submittedName>
</protein>
<evidence type="ECO:0000313" key="3">
    <source>
        <dbReference type="Proteomes" id="UP000624244"/>
    </source>
</evidence>
<reference evidence="2" key="1">
    <citation type="submission" date="2019-11" db="EMBL/GenBank/DDBJ databases">
        <title>Bipolaris sorokiniana Genome sequencing.</title>
        <authorList>
            <person name="Wang H."/>
        </authorList>
    </citation>
    <scope>NUCLEOTIDE SEQUENCE</scope>
</reference>